<keyword evidence="2" id="KW-0812">Transmembrane</keyword>
<dbReference type="OrthoDB" id="2050153at2"/>
<evidence type="ECO:0000259" key="3">
    <source>
        <dbReference type="Pfam" id="PF01551"/>
    </source>
</evidence>
<evidence type="ECO:0000313" key="4">
    <source>
        <dbReference type="EMBL" id="SES19881.1"/>
    </source>
</evidence>
<feature type="compositionally biased region" description="Acidic residues" evidence="1">
    <location>
        <begin position="62"/>
        <end position="72"/>
    </location>
</feature>
<dbReference type="Gene3D" id="2.70.70.10">
    <property type="entry name" value="Glucose Permease (Domain IIA)"/>
    <property type="match status" value="1"/>
</dbReference>
<keyword evidence="5" id="KW-1185">Reference proteome</keyword>
<reference evidence="5" key="1">
    <citation type="submission" date="2016-10" db="EMBL/GenBank/DDBJ databases">
        <authorList>
            <person name="Varghese N."/>
            <person name="Submissions S."/>
        </authorList>
    </citation>
    <scope>NUCLEOTIDE SEQUENCE [LARGE SCALE GENOMIC DNA]</scope>
    <source>
        <strain evidence="5">S9</strain>
    </source>
</reference>
<feature type="domain" description="M23ase beta-sheet core" evidence="3">
    <location>
        <begin position="139"/>
        <end position="236"/>
    </location>
</feature>
<dbReference type="CDD" id="cd12797">
    <property type="entry name" value="M23_peptidase"/>
    <property type="match status" value="1"/>
</dbReference>
<dbReference type="AlphaFoldDB" id="A0A1H9VEA3"/>
<dbReference type="EMBL" id="FOGT01000010">
    <property type="protein sequence ID" value="SES19881.1"/>
    <property type="molecule type" value="Genomic_DNA"/>
</dbReference>
<dbReference type="Pfam" id="PF01551">
    <property type="entry name" value="Peptidase_M23"/>
    <property type="match status" value="1"/>
</dbReference>
<dbReference type="SUPFAM" id="SSF51261">
    <property type="entry name" value="Duplicated hybrid motif"/>
    <property type="match status" value="1"/>
</dbReference>
<keyword evidence="2" id="KW-0472">Membrane</keyword>
<dbReference type="Proteomes" id="UP000198571">
    <property type="component" value="Unassembled WGS sequence"/>
</dbReference>
<gene>
    <name evidence="4" type="ORF">SAMN05518684_110128</name>
</gene>
<evidence type="ECO:0000256" key="1">
    <source>
        <dbReference type="SAM" id="MobiDB-lite"/>
    </source>
</evidence>
<feature type="compositionally biased region" description="Acidic residues" evidence="1">
    <location>
        <begin position="80"/>
        <end position="89"/>
    </location>
</feature>
<dbReference type="GO" id="GO:0004222">
    <property type="term" value="F:metalloendopeptidase activity"/>
    <property type="evidence" value="ECO:0007669"/>
    <property type="project" value="TreeGrafter"/>
</dbReference>
<dbReference type="InterPro" id="IPR050570">
    <property type="entry name" value="Cell_wall_metabolism_enzyme"/>
</dbReference>
<feature type="region of interest" description="Disordered" evidence="1">
    <location>
        <begin position="246"/>
        <end position="278"/>
    </location>
</feature>
<dbReference type="PANTHER" id="PTHR21666">
    <property type="entry name" value="PEPTIDASE-RELATED"/>
    <property type="match status" value="1"/>
</dbReference>
<dbReference type="InterPro" id="IPR016047">
    <property type="entry name" value="M23ase_b-sheet_dom"/>
</dbReference>
<organism evidence="4 5">
    <name type="scientific">Salipaludibacillus aurantiacus</name>
    <dbReference type="NCBI Taxonomy" id="1601833"/>
    <lineage>
        <taxon>Bacteria</taxon>
        <taxon>Bacillati</taxon>
        <taxon>Bacillota</taxon>
        <taxon>Bacilli</taxon>
        <taxon>Bacillales</taxon>
        <taxon>Bacillaceae</taxon>
    </lineage>
</organism>
<dbReference type="STRING" id="1601833.SAMN05518684_110128"/>
<feature type="compositionally biased region" description="Acidic residues" evidence="1">
    <location>
        <begin position="250"/>
        <end position="272"/>
    </location>
</feature>
<protein>
    <submittedName>
        <fullName evidence="4">Stage II sporulation protein Q</fullName>
    </submittedName>
</protein>
<feature type="region of interest" description="Disordered" evidence="1">
    <location>
        <begin position="55"/>
        <end position="91"/>
    </location>
</feature>
<accession>A0A1H9VEA3</accession>
<dbReference type="InterPro" id="IPR011055">
    <property type="entry name" value="Dup_hybrid_motif"/>
</dbReference>
<dbReference type="RefSeq" id="WP_093053142.1">
    <property type="nucleotide sequence ID" value="NZ_FOGT01000010.1"/>
</dbReference>
<name>A0A1H9VEA3_9BACI</name>
<keyword evidence="2" id="KW-1133">Transmembrane helix</keyword>
<proteinExistence type="predicted"/>
<evidence type="ECO:0000313" key="5">
    <source>
        <dbReference type="Proteomes" id="UP000198571"/>
    </source>
</evidence>
<sequence>MNNHEENKASKWEQVQAKMKRLMKKRWALPAVYLTLSAVVLSTFLWMTSTDDLTDEQRDSEFDIEESADESTEGLSDVSESTEADEEEAVPAVSHDEVFELPVVDENEVAVVGIFHDFEASVEDQEQAFIRYNNYFYQNRGIDLARDDNQPFDVSAAMSGTVVKAEEDALFGQVVHIEHEEDILTIYQSLDGVTVEPGQTVKQGDVIGQAGRNLYNTDAGVHAHFEIRKDNVPVNPLDYVDQTLTALPDFTDEEQDEQQAPEEVPEPEEEIEQERGMS</sequence>
<feature type="transmembrane region" description="Helical" evidence="2">
    <location>
        <begin position="27"/>
        <end position="47"/>
    </location>
</feature>
<evidence type="ECO:0000256" key="2">
    <source>
        <dbReference type="SAM" id="Phobius"/>
    </source>
</evidence>
<dbReference type="PANTHER" id="PTHR21666:SF291">
    <property type="entry name" value="STAGE II SPORULATION PROTEIN Q"/>
    <property type="match status" value="1"/>
</dbReference>